<dbReference type="Gene3D" id="3.40.50.150">
    <property type="entry name" value="Vaccinia Virus protein VP39"/>
    <property type="match status" value="1"/>
</dbReference>
<dbReference type="PANTHER" id="PTHR43042:SF2">
    <property type="entry name" value="SAM-DEPENDENT METHYLTRANSFERASE"/>
    <property type="match status" value="1"/>
</dbReference>
<dbReference type="CDD" id="cd02440">
    <property type="entry name" value="AdoMet_MTases"/>
    <property type="match status" value="1"/>
</dbReference>
<dbReference type="SUPFAM" id="SSF53335">
    <property type="entry name" value="S-adenosyl-L-methionine-dependent methyltransferases"/>
    <property type="match status" value="1"/>
</dbReference>
<keyword evidence="2 6" id="KW-0808">Transferase</keyword>
<gene>
    <name evidence="6" type="ORF">CO051_05710</name>
</gene>
<dbReference type="AlphaFoldDB" id="A0A2M8EX31"/>
<feature type="transmembrane region" description="Helical" evidence="4">
    <location>
        <begin position="226"/>
        <end position="246"/>
    </location>
</feature>
<keyword evidence="3" id="KW-0949">S-adenosyl-L-methionine</keyword>
<evidence type="ECO:0000256" key="1">
    <source>
        <dbReference type="ARBA" id="ARBA00022603"/>
    </source>
</evidence>
<keyword evidence="4" id="KW-1133">Transmembrane helix</keyword>
<evidence type="ECO:0000259" key="5">
    <source>
        <dbReference type="Pfam" id="PF10672"/>
    </source>
</evidence>
<organism evidence="6 7">
    <name type="scientific">Candidatus Roizmanbacteria bacterium CG_4_9_14_0_2_um_filter_39_13</name>
    <dbReference type="NCBI Taxonomy" id="1974839"/>
    <lineage>
        <taxon>Bacteria</taxon>
        <taxon>Candidatus Roizmaniibacteriota</taxon>
    </lineage>
</organism>
<dbReference type="GO" id="GO:0008168">
    <property type="term" value="F:methyltransferase activity"/>
    <property type="evidence" value="ECO:0007669"/>
    <property type="project" value="UniProtKB-KW"/>
</dbReference>
<dbReference type="EMBL" id="PFSC01000147">
    <property type="protein sequence ID" value="PJC30434.1"/>
    <property type="molecule type" value="Genomic_DNA"/>
</dbReference>
<keyword evidence="1 6" id="KW-0489">Methyltransferase</keyword>
<keyword evidence="4" id="KW-0812">Transmembrane</keyword>
<name>A0A2M8EX31_9BACT</name>
<evidence type="ECO:0000256" key="4">
    <source>
        <dbReference type="SAM" id="Phobius"/>
    </source>
</evidence>
<evidence type="ECO:0000256" key="2">
    <source>
        <dbReference type="ARBA" id="ARBA00022679"/>
    </source>
</evidence>
<dbReference type="Pfam" id="PF10672">
    <property type="entry name" value="Methyltrans_SAM"/>
    <property type="match status" value="1"/>
</dbReference>
<accession>A0A2M8EX31</accession>
<evidence type="ECO:0000313" key="7">
    <source>
        <dbReference type="Proteomes" id="UP000231383"/>
    </source>
</evidence>
<sequence length="284" mass="32296">MNLLIQKQFADYELIDSGDGMRLERYGEYRISRPDPQVLWKPHAPRSEWNNVSALFVGGRWEMRTRMPESWKIQYKDLTFSARLTPFKHTGIFPEQAVMWDWITDTISKGEKKPQILNLFGYTGIGSIAAAKAGGKVTHVDASKPSITWARENMISSGLPSDAIRWILDDAIKFLRREVKRNKKYDAIIMDPPVYGHGPKGEAWDFFKQMPLLLSLTKTLLSDTPLFLLINAYAISASSIMLGNIIGDLMKDKSGKISYGELTLEESFGKRLLSTGIYGRWVKK</sequence>
<evidence type="ECO:0000256" key="3">
    <source>
        <dbReference type="ARBA" id="ARBA00022691"/>
    </source>
</evidence>
<dbReference type="GO" id="GO:0032259">
    <property type="term" value="P:methylation"/>
    <property type="evidence" value="ECO:0007669"/>
    <property type="project" value="UniProtKB-KW"/>
</dbReference>
<dbReference type="PANTHER" id="PTHR43042">
    <property type="entry name" value="SAM-DEPENDENT METHYLTRANSFERASE"/>
    <property type="match status" value="1"/>
</dbReference>
<proteinExistence type="predicted"/>
<dbReference type="InterPro" id="IPR029063">
    <property type="entry name" value="SAM-dependent_MTases_sf"/>
</dbReference>
<feature type="domain" description="S-adenosylmethionine-dependent methyltransferase" evidence="5">
    <location>
        <begin position="69"/>
        <end position="236"/>
    </location>
</feature>
<dbReference type="InterPro" id="IPR019614">
    <property type="entry name" value="SAM-dep_methyl-trfase"/>
</dbReference>
<comment type="caution">
    <text evidence="6">The sequence shown here is derived from an EMBL/GenBank/DDBJ whole genome shotgun (WGS) entry which is preliminary data.</text>
</comment>
<dbReference type="Gene3D" id="2.60.40.1180">
    <property type="entry name" value="Golgi alpha-mannosidase II"/>
    <property type="match status" value="1"/>
</dbReference>
<evidence type="ECO:0000313" key="6">
    <source>
        <dbReference type="EMBL" id="PJC30434.1"/>
    </source>
</evidence>
<reference evidence="7" key="1">
    <citation type="submission" date="2017-09" db="EMBL/GenBank/DDBJ databases">
        <title>Depth-based differentiation of microbial function through sediment-hosted aquifers and enrichment of novel symbionts in the deep terrestrial subsurface.</title>
        <authorList>
            <person name="Probst A.J."/>
            <person name="Ladd B."/>
            <person name="Jarett J.K."/>
            <person name="Geller-Mcgrath D.E."/>
            <person name="Sieber C.M.K."/>
            <person name="Emerson J.B."/>
            <person name="Anantharaman K."/>
            <person name="Thomas B.C."/>
            <person name="Malmstrom R."/>
            <person name="Stieglmeier M."/>
            <person name="Klingl A."/>
            <person name="Woyke T."/>
            <person name="Ryan C.M."/>
            <person name="Banfield J.F."/>
        </authorList>
    </citation>
    <scope>NUCLEOTIDE SEQUENCE [LARGE SCALE GENOMIC DNA]</scope>
</reference>
<keyword evidence="4" id="KW-0472">Membrane</keyword>
<dbReference type="Proteomes" id="UP000231383">
    <property type="component" value="Unassembled WGS sequence"/>
</dbReference>
<dbReference type="InterPro" id="IPR013780">
    <property type="entry name" value="Glyco_hydro_b"/>
</dbReference>
<protein>
    <submittedName>
        <fullName evidence="6">SAM-dependent methyltransferase</fullName>
    </submittedName>
</protein>